<protein>
    <submittedName>
        <fullName evidence="1">Putative ovule protein</fullName>
    </submittedName>
</protein>
<evidence type="ECO:0000313" key="1">
    <source>
        <dbReference type="EMBL" id="JAP11543.1"/>
    </source>
</evidence>
<dbReference type="AlphaFoldDB" id="A0A0V0GUX8"/>
<proteinExistence type="predicted"/>
<name>A0A0V0GUX8_SOLCH</name>
<organism evidence="1">
    <name type="scientific">Solanum chacoense</name>
    <name type="common">Chaco potato</name>
    <dbReference type="NCBI Taxonomy" id="4108"/>
    <lineage>
        <taxon>Eukaryota</taxon>
        <taxon>Viridiplantae</taxon>
        <taxon>Streptophyta</taxon>
        <taxon>Embryophyta</taxon>
        <taxon>Tracheophyta</taxon>
        <taxon>Spermatophyta</taxon>
        <taxon>Magnoliopsida</taxon>
        <taxon>eudicotyledons</taxon>
        <taxon>Gunneridae</taxon>
        <taxon>Pentapetalae</taxon>
        <taxon>asterids</taxon>
        <taxon>lamiids</taxon>
        <taxon>Solanales</taxon>
        <taxon>Solanaceae</taxon>
        <taxon>Solanoideae</taxon>
        <taxon>Solaneae</taxon>
        <taxon>Solanum</taxon>
    </lineage>
</organism>
<feature type="non-terminal residue" evidence="1">
    <location>
        <position position="1"/>
    </location>
</feature>
<sequence>LSSFSLSCVLSDYVSSSYHPVYVLSQQQHTPTMWGLGRVECTQTLPLPRGGIQCMSFKKELSVGKGYYEDQSYTFCCPSW</sequence>
<dbReference type="EMBL" id="GEDG01031153">
    <property type="protein sequence ID" value="JAP11543.1"/>
    <property type="molecule type" value="Transcribed_RNA"/>
</dbReference>
<accession>A0A0V0GUX8</accession>
<reference evidence="1" key="1">
    <citation type="submission" date="2015-12" db="EMBL/GenBank/DDBJ databases">
        <title>Gene expression during late stages of embryo sac development: a critical building block for successful pollen-pistil interactions.</title>
        <authorList>
            <person name="Liu Y."/>
            <person name="Joly V."/>
            <person name="Sabar M."/>
            <person name="Matton D.P."/>
        </authorList>
    </citation>
    <scope>NUCLEOTIDE SEQUENCE</scope>
</reference>